<protein>
    <submittedName>
        <fullName evidence="12">Glycosyl transferase family 39</fullName>
    </submittedName>
</protein>
<feature type="compositionally biased region" description="Low complexity" evidence="8">
    <location>
        <begin position="565"/>
        <end position="579"/>
    </location>
</feature>
<evidence type="ECO:0000256" key="4">
    <source>
        <dbReference type="ARBA" id="ARBA00022679"/>
    </source>
</evidence>
<dbReference type="AlphaFoldDB" id="A0A3M2LIU3"/>
<reference evidence="12 13" key="1">
    <citation type="submission" date="2018-10" db="EMBL/GenBank/DDBJ databases">
        <title>Isolation from soil.</title>
        <authorList>
            <person name="Hu J."/>
        </authorList>
    </citation>
    <scope>NUCLEOTIDE SEQUENCE [LARGE SCALE GENOMIC DNA]</scope>
    <source>
        <strain evidence="12 13">NEAU-Ht49</strain>
    </source>
</reference>
<evidence type="ECO:0000313" key="12">
    <source>
        <dbReference type="EMBL" id="RMI34688.1"/>
    </source>
</evidence>
<dbReference type="GO" id="GO:0010041">
    <property type="term" value="P:response to iron(III) ion"/>
    <property type="evidence" value="ECO:0007669"/>
    <property type="project" value="TreeGrafter"/>
</dbReference>
<feature type="region of interest" description="Disordered" evidence="8">
    <location>
        <begin position="556"/>
        <end position="612"/>
    </location>
</feature>
<feature type="transmembrane region" description="Helical" evidence="9">
    <location>
        <begin position="235"/>
        <end position="253"/>
    </location>
</feature>
<dbReference type="GO" id="GO:0005886">
    <property type="term" value="C:plasma membrane"/>
    <property type="evidence" value="ECO:0007669"/>
    <property type="project" value="UniProtKB-SubCell"/>
</dbReference>
<comment type="caution">
    <text evidence="12">The sequence shown here is derived from an EMBL/GenBank/DDBJ whole genome shotgun (WGS) entry which is preliminary data.</text>
</comment>
<evidence type="ECO:0000256" key="6">
    <source>
        <dbReference type="ARBA" id="ARBA00022989"/>
    </source>
</evidence>
<evidence type="ECO:0000256" key="1">
    <source>
        <dbReference type="ARBA" id="ARBA00004651"/>
    </source>
</evidence>
<evidence type="ECO:0000256" key="2">
    <source>
        <dbReference type="ARBA" id="ARBA00022475"/>
    </source>
</evidence>
<dbReference type="InterPro" id="IPR050297">
    <property type="entry name" value="LipidA_mod_glycosyltrf_83"/>
</dbReference>
<evidence type="ECO:0000259" key="10">
    <source>
        <dbReference type="Pfam" id="PF13231"/>
    </source>
</evidence>
<feature type="domain" description="Putative mannosyltransferase YkcA/B-like C-terminal" evidence="11">
    <location>
        <begin position="618"/>
        <end position="707"/>
    </location>
</feature>
<keyword evidence="13" id="KW-1185">Reference proteome</keyword>
<dbReference type="InterPro" id="IPR038731">
    <property type="entry name" value="RgtA/B/C-like"/>
</dbReference>
<keyword evidence="7 9" id="KW-0472">Membrane</keyword>
<feature type="transmembrane region" description="Helical" evidence="9">
    <location>
        <begin position="190"/>
        <end position="223"/>
    </location>
</feature>
<keyword evidence="3" id="KW-0328">Glycosyltransferase</keyword>
<feature type="transmembrane region" description="Helical" evidence="9">
    <location>
        <begin position="347"/>
        <end position="366"/>
    </location>
</feature>
<feature type="compositionally biased region" description="Gly residues" evidence="8">
    <location>
        <begin position="580"/>
        <end position="612"/>
    </location>
</feature>
<feature type="transmembrane region" description="Helical" evidence="9">
    <location>
        <begin position="489"/>
        <end position="508"/>
    </location>
</feature>
<comment type="subcellular location">
    <subcellularLocation>
        <location evidence="1">Cell membrane</location>
        <topology evidence="1">Multi-pass membrane protein</topology>
    </subcellularLocation>
</comment>
<feature type="transmembrane region" description="Helical" evidence="9">
    <location>
        <begin position="432"/>
        <end position="451"/>
    </location>
</feature>
<feature type="transmembrane region" description="Helical" evidence="9">
    <location>
        <begin position="373"/>
        <end position="394"/>
    </location>
</feature>
<keyword evidence="6 9" id="KW-1133">Transmembrane helix</keyword>
<feature type="transmembrane region" description="Helical" evidence="9">
    <location>
        <begin position="406"/>
        <end position="425"/>
    </location>
</feature>
<evidence type="ECO:0000313" key="13">
    <source>
        <dbReference type="Proteomes" id="UP000282674"/>
    </source>
</evidence>
<dbReference type="Pfam" id="PF24878">
    <property type="entry name" value="YkcB_C"/>
    <property type="match status" value="1"/>
</dbReference>
<feature type="transmembrane region" description="Helical" evidence="9">
    <location>
        <begin position="136"/>
        <end position="159"/>
    </location>
</feature>
<evidence type="ECO:0000256" key="8">
    <source>
        <dbReference type="SAM" id="MobiDB-lite"/>
    </source>
</evidence>
<organism evidence="12 13">
    <name type="scientific">Actinomadura harenae</name>
    <dbReference type="NCBI Taxonomy" id="2483351"/>
    <lineage>
        <taxon>Bacteria</taxon>
        <taxon>Bacillati</taxon>
        <taxon>Actinomycetota</taxon>
        <taxon>Actinomycetes</taxon>
        <taxon>Streptosporangiales</taxon>
        <taxon>Thermomonosporaceae</taxon>
        <taxon>Actinomadura</taxon>
    </lineage>
</organism>
<dbReference type="PANTHER" id="PTHR33908">
    <property type="entry name" value="MANNOSYLTRANSFERASE YKCB-RELATED"/>
    <property type="match status" value="1"/>
</dbReference>
<accession>A0A3M2LIU3</accession>
<evidence type="ECO:0000256" key="9">
    <source>
        <dbReference type="SAM" id="Phobius"/>
    </source>
</evidence>
<keyword evidence="4 12" id="KW-0808">Transferase</keyword>
<dbReference type="Proteomes" id="UP000282674">
    <property type="component" value="Unassembled WGS sequence"/>
</dbReference>
<feature type="domain" description="Glycosyltransferase RgtA/B/C/D-like" evidence="10">
    <location>
        <begin position="91"/>
        <end position="248"/>
    </location>
</feature>
<gene>
    <name evidence="12" type="ORF">EBO15_40495</name>
</gene>
<evidence type="ECO:0000256" key="5">
    <source>
        <dbReference type="ARBA" id="ARBA00022692"/>
    </source>
</evidence>
<keyword evidence="2" id="KW-1003">Cell membrane</keyword>
<evidence type="ECO:0000256" key="3">
    <source>
        <dbReference type="ARBA" id="ARBA00022676"/>
    </source>
</evidence>
<dbReference type="InterPro" id="IPR056785">
    <property type="entry name" value="YkcA/B-like_C"/>
</dbReference>
<evidence type="ECO:0000256" key="7">
    <source>
        <dbReference type="ARBA" id="ARBA00023136"/>
    </source>
</evidence>
<dbReference type="EMBL" id="RFFG01000162">
    <property type="protein sequence ID" value="RMI34688.1"/>
    <property type="molecule type" value="Genomic_DNA"/>
</dbReference>
<proteinExistence type="predicted"/>
<feature type="transmembrane region" description="Helical" evidence="9">
    <location>
        <begin position="33"/>
        <end position="51"/>
    </location>
</feature>
<feature type="transmembrane region" description="Helical" evidence="9">
    <location>
        <begin position="457"/>
        <end position="477"/>
    </location>
</feature>
<dbReference type="GO" id="GO:0016763">
    <property type="term" value="F:pentosyltransferase activity"/>
    <property type="evidence" value="ECO:0007669"/>
    <property type="project" value="TreeGrafter"/>
</dbReference>
<feature type="transmembrane region" description="Helical" evidence="9">
    <location>
        <begin position="95"/>
        <end position="116"/>
    </location>
</feature>
<feature type="transmembrane region" description="Helical" evidence="9">
    <location>
        <begin position="166"/>
        <end position="184"/>
    </location>
</feature>
<dbReference type="OrthoDB" id="5241882at2"/>
<name>A0A3M2LIU3_9ACTN</name>
<dbReference type="PANTHER" id="PTHR33908:SF3">
    <property type="entry name" value="UNDECAPRENYL PHOSPHATE-ALPHA-4-AMINO-4-DEOXY-L-ARABINOSE ARABINOSYL TRANSFERASE"/>
    <property type="match status" value="1"/>
</dbReference>
<dbReference type="Pfam" id="PF13231">
    <property type="entry name" value="PMT_2"/>
    <property type="match status" value="1"/>
</dbReference>
<sequence>MTTGAPEGATRSSGARRGRLGRFLLGPEGDPPWVRPGLWAILAVAAVLYAWGLSKSGDANTYYAAAVKSGTESWKAFFFGSLDAGSFITVDKPPMALWVMGLFARVIGFGSWSLLLPQVIEGVAAVALLHVTVRRAFGPAAALLAAGVLALTPITVAINRDDNPDTLLVLLLVAAAWATMRAIEDGRVRWLLAAAFFVGCGFNTKMLQAFVALPALALAYLLFGPPKLGRRVLRLLMAGAMLVVSAGWWMTVVDLIPASRRPYIGGSTDGTVWDLVIGYNGLGRVFGQDRAGRGGGPGGFGGGDAFREFAQRAGDTAQNRPRGGFGGGFGGQSGIGRMFGAEIGGQISWLLPFAAIALVAGLVLVWRRPRTDLVRAALVLWGAWLAVHFVVFSFSEGTFHPYYTTAMAPAIAALTGGGGVLLFGAYRRSARWSWVLAAGVAATGAWAFVLLNRTPHWYPALRWLVLAGTVLAVANLLAGRLVRRAGVPFTLAGLTLALVAGLAGPAAYAASAASKPVNGTNPLAGPDSGHGFGPGGRMGGRGGDMRGFGGFPPGMGPGGGGGTGSARDGGMPAYGTPPDGQGGFPGFGQPPGGSPTGDRTGGGRRGFGGPGGEVSDRLISYLEKHQDGARWLLAVSNAQAASSIILKTGRPVIAMGGFTGTDKAMTVSKLESYVRQGKVHYVQISEGGMGPGGRGGSEAVTAWVKQHGTLVQPSEYGETASSGGQSATAGMPGGFGTARLYRLG</sequence>
<evidence type="ECO:0000259" key="11">
    <source>
        <dbReference type="Pfam" id="PF24878"/>
    </source>
</evidence>
<keyword evidence="5 9" id="KW-0812">Transmembrane</keyword>
<dbReference type="GO" id="GO:0009103">
    <property type="term" value="P:lipopolysaccharide biosynthetic process"/>
    <property type="evidence" value="ECO:0007669"/>
    <property type="project" value="UniProtKB-ARBA"/>
</dbReference>